<evidence type="ECO:0000256" key="1">
    <source>
        <dbReference type="ARBA" id="ARBA00022723"/>
    </source>
</evidence>
<keyword evidence="1" id="KW-0479">Metal-binding</keyword>
<evidence type="ECO:0000256" key="5">
    <source>
        <dbReference type="SAM" id="SignalP"/>
    </source>
</evidence>
<dbReference type="InterPro" id="IPR008972">
    <property type="entry name" value="Cupredoxin"/>
</dbReference>
<dbReference type="EMBL" id="JANAVB010044419">
    <property type="protein sequence ID" value="KAJ6791446.1"/>
    <property type="molecule type" value="Genomic_DNA"/>
</dbReference>
<gene>
    <name evidence="7" type="ORF">M6B38_244865</name>
</gene>
<comment type="caution">
    <text evidence="7">The sequence shown here is derived from an EMBL/GenBank/DDBJ whole genome shotgun (WGS) entry which is preliminary data.</text>
</comment>
<dbReference type="PROSITE" id="PS51485">
    <property type="entry name" value="PHYTOCYANIN"/>
    <property type="match status" value="1"/>
</dbReference>
<evidence type="ECO:0000256" key="4">
    <source>
        <dbReference type="ARBA" id="ARBA00082491"/>
    </source>
</evidence>
<dbReference type="SUPFAM" id="SSF49503">
    <property type="entry name" value="Cupredoxins"/>
    <property type="match status" value="1"/>
</dbReference>
<feature type="chain" id="PRO_5043623830" description="Plantacyanin" evidence="5">
    <location>
        <begin position="30"/>
        <end position="125"/>
    </location>
</feature>
<dbReference type="PANTHER" id="PTHR33021:SF513">
    <property type="entry name" value="PUTATIVE, EXPRESSED-RELATED"/>
    <property type="match status" value="1"/>
</dbReference>
<dbReference type="Pfam" id="PF02298">
    <property type="entry name" value="Cu_bind_like"/>
    <property type="match status" value="1"/>
</dbReference>
<proteinExistence type="predicted"/>
<keyword evidence="8" id="KW-1185">Reference proteome</keyword>
<organism evidence="7 8">
    <name type="scientific">Iris pallida</name>
    <name type="common">Sweet iris</name>
    <dbReference type="NCBI Taxonomy" id="29817"/>
    <lineage>
        <taxon>Eukaryota</taxon>
        <taxon>Viridiplantae</taxon>
        <taxon>Streptophyta</taxon>
        <taxon>Embryophyta</taxon>
        <taxon>Tracheophyta</taxon>
        <taxon>Spermatophyta</taxon>
        <taxon>Magnoliopsida</taxon>
        <taxon>Liliopsida</taxon>
        <taxon>Asparagales</taxon>
        <taxon>Iridaceae</taxon>
        <taxon>Iridoideae</taxon>
        <taxon>Irideae</taxon>
        <taxon>Iris</taxon>
    </lineage>
</organism>
<reference evidence="7" key="2">
    <citation type="submission" date="2023-04" db="EMBL/GenBank/DDBJ databases">
        <authorList>
            <person name="Bruccoleri R.E."/>
            <person name="Oakeley E.J."/>
            <person name="Faust A.-M."/>
            <person name="Dessus-Babus S."/>
            <person name="Altorfer M."/>
            <person name="Burckhardt D."/>
            <person name="Oertli M."/>
            <person name="Naumann U."/>
            <person name="Petersen F."/>
            <person name="Wong J."/>
        </authorList>
    </citation>
    <scope>NUCLEOTIDE SEQUENCE</scope>
    <source>
        <strain evidence="7">GSM-AAB239-AS_SAM_17_03QT</strain>
        <tissue evidence="7">Leaf</tissue>
    </source>
</reference>
<dbReference type="GO" id="GO:0009055">
    <property type="term" value="F:electron transfer activity"/>
    <property type="evidence" value="ECO:0007669"/>
    <property type="project" value="InterPro"/>
</dbReference>
<accession>A0AAX6DI59</accession>
<dbReference type="Gene3D" id="2.60.40.420">
    <property type="entry name" value="Cupredoxins - blue copper proteins"/>
    <property type="match status" value="1"/>
</dbReference>
<dbReference type="GO" id="GO:0046872">
    <property type="term" value="F:metal ion binding"/>
    <property type="evidence" value="ECO:0007669"/>
    <property type="project" value="UniProtKB-KW"/>
</dbReference>
<evidence type="ECO:0000256" key="3">
    <source>
        <dbReference type="ARBA" id="ARBA00023157"/>
    </source>
</evidence>
<dbReference type="InterPro" id="IPR003245">
    <property type="entry name" value="Phytocyanin_dom"/>
</dbReference>
<evidence type="ECO:0000259" key="6">
    <source>
        <dbReference type="PROSITE" id="PS51485"/>
    </source>
</evidence>
<evidence type="ECO:0000256" key="2">
    <source>
        <dbReference type="ARBA" id="ARBA00023008"/>
    </source>
</evidence>
<evidence type="ECO:0000313" key="8">
    <source>
        <dbReference type="Proteomes" id="UP001140949"/>
    </source>
</evidence>
<dbReference type="GO" id="GO:0005886">
    <property type="term" value="C:plasma membrane"/>
    <property type="evidence" value="ECO:0007669"/>
    <property type="project" value="TreeGrafter"/>
</dbReference>
<name>A0AAX6DI59_IRIPA</name>
<dbReference type="Proteomes" id="UP001140949">
    <property type="component" value="Unassembled WGS sequence"/>
</dbReference>
<dbReference type="AlphaFoldDB" id="A0AAX6DI59"/>
<keyword evidence="3" id="KW-1015">Disulfide bond</keyword>
<keyword evidence="5" id="KW-0732">Signal</keyword>
<dbReference type="PANTHER" id="PTHR33021">
    <property type="entry name" value="BLUE COPPER PROTEIN"/>
    <property type="match status" value="1"/>
</dbReference>
<feature type="signal peptide" evidence="5">
    <location>
        <begin position="1"/>
        <end position="29"/>
    </location>
</feature>
<evidence type="ECO:0000313" key="7">
    <source>
        <dbReference type="EMBL" id="KAJ6791446.1"/>
    </source>
</evidence>
<dbReference type="CDD" id="cd11013">
    <property type="entry name" value="Plantacyanin"/>
    <property type="match status" value="1"/>
</dbReference>
<keyword evidence="2" id="KW-0186">Copper</keyword>
<protein>
    <recommendedName>
        <fullName evidence="4">Plantacyanin</fullName>
    </recommendedName>
</protein>
<sequence>MAQGSDSARATAVVMISLLCVLQFHVAESAVYVVGGGSGWTFNSAGWSKGKRFRAGDVLVFNYNSAVHNVVAVSAAGYKGCSTPRGSSVLTTGKDRVTLRKGTNYFICNFAGHCQAGMKMAVTAV</sequence>
<reference evidence="7" key="1">
    <citation type="journal article" date="2023" name="GigaByte">
        <title>Genome assembly of the bearded iris, Iris pallida Lam.</title>
        <authorList>
            <person name="Bruccoleri R.E."/>
            <person name="Oakeley E.J."/>
            <person name="Faust A.M.E."/>
            <person name="Altorfer M."/>
            <person name="Dessus-Babus S."/>
            <person name="Burckhardt D."/>
            <person name="Oertli M."/>
            <person name="Naumann U."/>
            <person name="Petersen F."/>
            <person name="Wong J."/>
        </authorList>
    </citation>
    <scope>NUCLEOTIDE SEQUENCE</scope>
    <source>
        <strain evidence="7">GSM-AAB239-AS_SAM_17_03QT</strain>
    </source>
</reference>
<feature type="domain" description="Phytocyanin" evidence="6">
    <location>
        <begin position="30"/>
        <end position="125"/>
    </location>
</feature>
<dbReference type="FunFam" id="2.60.40.420:FF:000013">
    <property type="entry name" value="basic blue protein-like"/>
    <property type="match status" value="1"/>
</dbReference>
<dbReference type="InterPro" id="IPR039391">
    <property type="entry name" value="Phytocyanin-like"/>
</dbReference>
<dbReference type="InterPro" id="IPR041844">
    <property type="entry name" value="Plantacyanin"/>
</dbReference>